<evidence type="ECO:0000313" key="11">
    <source>
        <dbReference type="Proteomes" id="UP000320776"/>
    </source>
</evidence>
<keyword evidence="11" id="KW-1185">Reference proteome</keyword>
<dbReference type="PANTHER" id="PTHR34981:SF1">
    <property type="entry name" value="CELL DIVISION PROTEIN ZAPA"/>
    <property type="match status" value="1"/>
</dbReference>
<evidence type="ECO:0000256" key="8">
    <source>
        <dbReference type="ARBA" id="ARBA00026068"/>
    </source>
</evidence>
<dbReference type="GO" id="GO:0032153">
    <property type="term" value="C:cell division site"/>
    <property type="evidence" value="ECO:0007669"/>
    <property type="project" value="TreeGrafter"/>
</dbReference>
<evidence type="ECO:0000256" key="7">
    <source>
        <dbReference type="ARBA" id="ARBA00024910"/>
    </source>
</evidence>
<evidence type="ECO:0000256" key="9">
    <source>
        <dbReference type="ARBA" id="ARBA00033158"/>
    </source>
</evidence>
<evidence type="ECO:0000256" key="1">
    <source>
        <dbReference type="ARBA" id="ARBA00004496"/>
    </source>
</evidence>
<dbReference type="GO" id="GO:0043093">
    <property type="term" value="P:FtsZ-dependent cytokinesis"/>
    <property type="evidence" value="ECO:0007669"/>
    <property type="project" value="TreeGrafter"/>
</dbReference>
<dbReference type="GO" id="GO:0005829">
    <property type="term" value="C:cytosol"/>
    <property type="evidence" value="ECO:0007669"/>
    <property type="project" value="TreeGrafter"/>
</dbReference>
<evidence type="ECO:0000256" key="3">
    <source>
        <dbReference type="ARBA" id="ARBA00022490"/>
    </source>
</evidence>
<dbReference type="InterPro" id="IPR036192">
    <property type="entry name" value="Cell_div_ZapA-like_sf"/>
</dbReference>
<evidence type="ECO:0000256" key="4">
    <source>
        <dbReference type="ARBA" id="ARBA00022618"/>
    </source>
</evidence>
<name>A0A517DU49_9FIRM</name>
<accession>A0A517DU49</accession>
<dbReference type="OrthoDB" id="9808604at2"/>
<dbReference type="Proteomes" id="UP000320776">
    <property type="component" value="Chromosome"/>
</dbReference>
<dbReference type="GO" id="GO:0030428">
    <property type="term" value="C:cell septum"/>
    <property type="evidence" value="ECO:0007669"/>
    <property type="project" value="TreeGrafter"/>
</dbReference>
<gene>
    <name evidence="10" type="primary">zapA</name>
    <name evidence="10" type="ORF">SPTER_22200</name>
</gene>
<comment type="subunit">
    <text evidence="8">Homodimer. Interacts with FtsZ.</text>
</comment>
<comment type="function">
    <text evidence="7">Activator of cell division through the inhibition of FtsZ GTPase activity, therefore promoting FtsZ assembly into bundles of protofilaments necessary for the formation of the division Z ring. It is recruited early at mid-cell but it is not essential for cell division.</text>
</comment>
<keyword evidence="3" id="KW-0963">Cytoplasm</keyword>
<keyword evidence="4 10" id="KW-0132">Cell division</keyword>
<reference evidence="10 11" key="1">
    <citation type="submission" date="2019-02" db="EMBL/GenBank/DDBJ databases">
        <title>Closed genome of Sporomusa termitida DSM 4440.</title>
        <authorList>
            <person name="Poehlein A."/>
            <person name="Daniel R."/>
        </authorList>
    </citation>
    <scope>NUCLEOTIDE SEQUENCE [LARGE SCALE GENOMIC DNA]</scope>
    <source>
        <strain evidence="10 11">DSM 4440</strain>
    </source>
</reference>
<evidence type="ECO:0000313" key="10">
    <source>
        <dbReference type="EMBL" id="QDR80882.1"/>
    </source>
</evidence>
<proteinExistence type="predicted"/>
<dbReference type="GO" id="GO:0000921">
    <property type="term" value="P:septin ring assembly"/>
    <property type="evidence" value="ECO:0007669"/>
    <property type="project" value="TreeGrafter"/>
</dbReference>
<dbReference type="InterPro" id="IPR007838">
    <property type="entry name" value="Cell_div_ZapA-like"/>
</dbReference>
<organism evidence="10 11">
    <name type="scientific">Sporomusa termitida</name>
    <dbReference type="NCBI Taxonomy" id="2377"/>
    <lineage>
        <taxon>Bacteria</taxon>
        <taxon>Bacillati</taxon>
        <taxon>Bacillota</taxon>
        <taxon>Negativicutes</taxon>
        <taxon>Selenomonadales</taxon>
        <taxon>Sporomusaceae</taxon>
        <taxon>Sporomusa</taxon>
    </lineage>
</organism>
<dbReference type="EMBL" id="CP036259">
    <property type="protein sequence ID" value="QDR80882.1"/>
    <property type="molecule type" value="Genomic_DNA"/>
</dbReference>
<comment type="subcellular location">
    <subcellularLocation>
        <location evidence="1">Cytoplasm</location>
    </subcellularLocation>
</comment>
<dbReference type="GO" id="GO:0000917">
    <property type="term" value="P:division septum assembly"/>
    <property type="evidence" value="ECO:0007669"/>
    <property type="project" value="UniProtKB-KW"/>
</dbReference>
<dbReference type="PANTHER" id="PTHR34981">
    <property type="entry name" value="CELL DIVISION PROTEIN ZAPA"/>
    <property type="match status" value="1"/>
</dbReference>
<evidence type="ECO:0000256" key="5">
    <source>
        <dbReference type="ARBA" id="ARBA00023210"/>
    </source>
</evidence>
<evidence type="ECO:0000256" key="6">
    <source>
        <dbReference type="ARBA" id="ARBA00023306"/>
    </source>
</evidence>
<dbReference type="SUPFAM" id="SSF102829">
    <property type="entry name" value="Cell division protein ZapA-like"/>
    <property type="match status" value="1"/>
</dbReference>
<keyword evidence="6" id="KW-0131">Cell cycle</keyword>
<dbReference type="AlphaFoldDB" id="A0A517DU49"/>
<dbReference type="InterPro" id="IPR053712">
    <property type="entry name" value="Bac_CellDiv_Activator"/>
</dbReference>
<sequence length="84" mass="9707">MSEIKNKVTVEIYGESYALKGNLEEARIRRLAVMLDERMKKTAKVNLRLSPAKIAVLTALNIADEFLRLEQDYLELLELIKEDK</sequence>
<dbReference type="RefSeq" id="WP_144350440.1">
    <property type="nucleotide sequence ID" value="NZ_CP036259.1"/>
</dbReference>
<dbReference type="Gene3D" id="6.10.250.790">
    <property type="match status" value="1"/>
</dbReference>
<dbReference type="KEGG" id="sted:SPTER_22200"/>
<protein>
    <recommendedName>
        <fullName evidence="2">Cell division protein ZapA</fullName>
    </recommendedName>
    <alternativeName>
        <fullName evidence="9">Z ring-associated protein ZapA</fullName>
    </alternativeName>
</protein>
<dbReference type="Pfam" id="PF05164">
    <property type="entry name" value="ZapA"/>
    <property type="match status" value="1"/>
</dbReference>
<evidence type="ECO:0000256" key="2">
    <source>
        <dbReference type="ARBA" id="ARBA00015195"/>
    </source>
</evidence>
<keyword evidence="5" id="KW-0717">Septation</keyword>